<evidence type="ECO:0000313" key="2">
    <source>
        <dbReference type="Proteomes" id="UP000051499"/>
    </source>
</evidence>
<keyword evidence="2" id="KW-1185">Reference proteome</keyword>
<comment type="caution">
    <text evidence="1">The sequence shown here is derived from an EMBL/GenBank/DDBJ whole genome shotgun (WGS) entry which is preliminary data.</text>
</comment>
<name>A0ABR5NST6_9LACO</name>
<organism evidence="1 2">
    <name type="scientific">Companilactobacillus kimchii DSM 13961 = JCM 10707</name>
    <dbReference type="NCBI Taxonomy" id="1423765"/>
    <lineage>
        <taxon>Bacteria</taxon>
        <taxon>Bacillati</taxon>
        <taxon>Bacillota</taxon>
        <taxon>Bacilli</taxon>
        <taxon>Lactobacillales</taxon>
        <taxon>Lactobacillaceae</taxon>
        <taxon>Companilactobacillus</taxon>
        <taxon>Companilactobacillus kimchii</taxon>
    </lineage>
</organism>
<dbReference type="RefSeq" id="WP_054642232.1">
    <property type="nucleotide sequence ID" value="NZ_AZDH01000017.1"/>
</dbReference>
<dbReference type="EMBL" id="AZDH01000017">
    <property type="protein sequence ID" value="KRK51273.1"/>
    <property type="molecule type" value="Genomic_DNA"/>
</dbReference>
<protein>
    <submittedName>
        <fullName evidence="1">Uncharacterized protein</fullName>
    </submittedName>
</protein>
<evidence type="ECO:0000313" key="1">
    <source>
        <dbReference type="EMBL" id="KRK51273.1"/>
    </source>
</evidence>
<accession>A0ABR5NST6</accession>
<gene>
    <name evidence="1" type="ORF">FC97_GL000965</name>
</gene>
<reference evidence="1 2" key="1">
    <citation type="journal article" date="2015" name="Genome Announc.">
        <title>Expanding the biotechnology potential of lactobacilli through comparative genomics of 213 strains and associated genera.</title>
        <authorList>
            <person name="Sun Z."/>
            <person name="Harris H.M."/>
            <person name="McCann A."/>
            <person name="Guo C."/>
            <person name="Argimon S."/>
            <person name="Zhang W."/>
            <person name="Yang X."/>
            <person name="Jeffery I.B."/>
            <person name="Cooney J.C."/>
            <person name="Kagawa T.F."/>
            <person name="Liu W."/>
            <person name="Song Y."/>
            <person name="Salvetti E."/>
            <person name="Wrobel A."/>
            <person name="Rasinkangas P."/>
            <person name="Parkhill J."/>
            <person name="Rea M.C."/>
            <person name="O'Sullivan O."/>
            <person name="Ritari J."/>
            <person name="Douillard F.P."/>
            <person name="Paul Ross R."/>
            <person name="Yang R."/>
            <person name="Briner A.E."/>
            <person name="Felis G.E."/>
            <person name="de Vos W.M."/>
            <person name="Barrangou R."/>
            <person name="Klaenhammer T.R."/>
            <person name="Caufield P.W."/>
            <person name="Cui Y."/>
            <person name="Zhang H."/>
            <person name="O'Toole P.W."/>
        </authorList>
    </citation>
    <scope>NUCLEOTIDE SEQUENCE [LARGE SCALE GENOMIC DNA]</scope>
    <source>
        <strain evidence="1 2">DSM 13961</strain>
    </source>
</reference>
<proteinExistence type="predicted"/>
<dbReference type="Proteomes" id="UP000051499">
    <property type="component" value="Unassembled WGS sequence"/>
</dbReference>
<sequence length="67" mass="7765">MNQTDKTHLILVDTSKNKNSLQESINLLDRFGINHIDIQPNQNKDLTGESLYKIADNVIRHISNRDY</sequence>